<organism evidence="1">
    <name type="scientific">Siphoviridae sp. ctETl1</name>
    <dbReference type="NCBI Taxonomy" id="2826207"/>
    <lineage>
        <taxon>Viruses</taxon>
        <taxon>Duplodnaviria</taxon>
        <taxon>Heunggongvirae</taxon>
        <taxon>Uroviricota</taxon>
        <taxon>Caudoviricetes</taxon>
    </lineage>
</organism>
<accession>A0A8S5QTQ3</accession>
<dbReference type="EMBL" id="BK015731">
    <property type="protein sequence ID" value="DAE22330.1"/>
    <property type="molecule type" value="Genomic_DNA"/>
</dbReference>
<proteinExistence type="predicted"/>
<protein>
    <submittedName>
        <fullName evidence="1">Uncharacterized protein</fullName>
    </submittedName>
</protein>
<reference evidence="1" key="1">
    <citation type="journal article" date="2021" name="Proc. Natl. Acad. Sci. U.S.A.">
        <title>A Catalog of Tens of Thousands of Viruses from Human Metagenomes Reveals Hidden Associations with Chronic Diseases.</title>
        <authorList>
            <person name="Tisza M.J."/>
            <person name="Buck C.B."/>
        </authorList>
    </citation>
    <scope>NUCLEOTIDE SEQUENCE</scope>
    <source>
        <strain evidence="1">CtETl1</strain>
    </source>
</reference>
<sequence length="59" mass="6953">MRLGLIIPHKTKVAIALWRRNTKNVPDTEPCRGLLIVHIKTFFYYGLFRKTDESGRCYD</sequence>
<evidence type="ECO:0000313" key="1">
    <source>
        <dbReference type="EMBL" id="DAE22330.1"/>
    </source>
</evidence>
<name>A0A8S5QTQ3_9CAUD</name>